<accession>A0AAD5YLP2</accession>
<name>A0AAD5YLP2_9APHY</name>
<feature type="compositionally biased region" description="Basic residues" evidence="2">
    <location>
        <begin position="70"/>
        <end position="89"/>
    </location>
</feature>
<keyword evidence="4" id="KW-1185">Reference proteome</keyword>
<feature type="compositionally biased region" description="Polar residues" evidence="2">
    <location>
        <begin position="439"/>
        <end position="454"/>
    </location>
</feature>
<feature type="compositionally biased region" description="Basic and acidic residues" evidence="2">
    <location>
        <begin position="806"/>
        <end position="827"/>
    </location>
</feature>
<feature type="compositionally biased region" description="Low complexity" evidence="2">
    <location>
        <begin position="340"/>
        <end position="350"/>
    </location>
</feature>
<reference evidence="3" key="1">
    <citation type="submission" date="2022-07" db="EMBL/GenBank/DDBJ databases">
        <title>Genome Sequence of Physisporinus lineatus.</title>
        <authorList>
            <person name="Buettner E."/>
        </authorList>
    </citation>
    <scope>NUCLEOTIDE SEQUENCE</scope>
    <source>
        <strain evidence="3">VT162</strain>
    </source>
</reference>
<evidence type="ECO:0000313" key="4">
    <source>
        <dbReference type="Proteomes" id="UP001212997"/>
    </source>
</evidence>
<feature type="region of interest" description="Disordered" evidence="2">
    <location>
        <begin position="849"/>
        <end position="871"/>
    </location>
</feature>
<feature type="compositionally biased region" description="Low complexity" evidence="2">
    <location>
        <begin position="1"/>
        <end position="16"/>
    </location>
</feature>
<evidence type="ECO:0000313" key="3">
    <source>
        <dbReference type="EMBL" id="KAJ3491363.1"/>
    </source>
</evidence>
<proteinExistence type="predicted"/>
<feature type="compositionally biased region" description="Polar residues" evidence="2">
    <location>
        <begin position="32"/>
        <end position="59"/>
    </location>
</feature>
<feature type="compositionally biased region" description="Polar residues" evidence="2">
    <location>
        <begin position="408"/>
        <end position="425"/>
    </location>
</feature>
<feature type="region of interest" description="Disordered" evidence="2">
    <location>
        <begin position="478"/>
        <end position="520"/>
    </location>
</feature>
<dbReference type="Proteomes" id="UP001212997">
    <property type="component" value="Unassembled WGS sequence"/>
</dbReference>
<organism evidence="3 4">
    <name type="scientific">Meripilus lineatus</name>
    <dbReference type="NCBI Taxonomy" id="2056292"/>
    <lineage>
        <taxon>Eukaryota</taxon>
        <taxon>Fungi</taxon>
        <taxon>Dikarya</taxon>
        <taxon>Basidiomycota</taxon>
        <taxon>Agaricomycotina</taxon>
        <taxon>Agaricomycetes</taxon>
        <taxon>Polyporales</taxon>
        <taxon>Meripilaceae</taxon>
        <taxon>Meripilus</taxon>
    </lineage>
</organism>
<feature type="compositionally biased region" description="Low complexity" evidence="2">
    <location>
        <begin position="366"/>
        <end position="377"/>
    </location>
</feature>
<evidence type="ECO:0000256" key="2">
    <source>
        <dbReference type="SAM" id="MobiDB-lite"/>
    </source>
</evidence>
<feature type="region of interest" description="Disordered" evidence="2">
    <location>
        <begin position="792"/>
        <end position="831"/>
    </location>
</feature>
<feature type="region of interest" description="Disordered" evidence="2">
    <location>
        <begin position="1"/>
        <end position="89"/>
    </location>
</feature>
<sequence length="893" mass="99364">MVVTRRPPAPVPTSRTNSSQPIPRAKTKTQHDSTQPSAPSPLSNGVTHQTVDQNANDQSKPVVESESPSKKGKHKNKAKQKKADKKAKKKGSGFVDLLTRVFLLWFTIYTLSVCPTDEKLQSPLCRGLQYYRQLVLDPFVLPPIKFALSHPSIAPYVERATPYANQFVSTATPIAIRARTEWNARIVPQWNKRVVPLWNAHVVPQWDKYGAPQVTRIEKQLEPYRLKAVHEYERRLGPHLRLAVYNLQKWQRQAQPYIILAANKTYDGYQKSKPYTIPVLQRLKGLFARLARFLAAQRRQYVDPHVKIIWDRVIELSSGKSRPETGTSPAATHAASFVSSSSSIGQASPPSITPVVVSESDSFQESTFATSPTSTASGKSQRGEQNDEAEDITPLLAKDTAPAGTIAASPTQSAIPSVSQASDHASSFVPGEDHVESSEPVNSGSDIPFDSSASTAIPHSAQFSTSIKDTVLEESGVYSSLTPDGPGSAPLTRLGSDRNVVPESTPTSVPQKIDTPPAEDGDVDLDQFWAELGLGDDMLNDSSETLDAEIPEPTESEEEKAERLRLRLEETARKRADITTRHSQWEAQLEERFEENLKLLRRALVSIRKGAVAELKDSVEIRKEVETLVEEAEKYLKGAEKYLGNLRRESRTVDDKRAMWDRVVDRVDSKFGERLSQTEALVNGWFNQVLNKEIEEVRKLSEQVKDIADRGQADMGLDYAWLDDVTYNDWQRYHALVHRSDAFTAEAFSIQNGSHPSPPTNPVLPALEDLQSEVQDVVVGFETRLRGIKRKGERALDAGQSDESTIETKDETNQNTNEKENGDRESVADIPHVVIGRSKKEVMEALNRVADQEGSATSNPRSSSNKPEQVMEELVLQVEEQVSSSPKMLHEEL</sequence>
<feature type="coiled-coil region" evidence="1">
    <location>
        <begin position="554"/>
        <end position="581"/>
    </location>
</feature>
<dbReference type="EMBL" id="JANAWD010000013">
    <property type="protein sequence ID" value="KAJ3491363.1"/>
    <property type="molecule type" value="Genomic_DNA"/>
</dbReference>
<protein>
    <submittedName>
        <fullName evidence="3">Uncharacterized protein</fullName>
    </submittedName>
</protein>
<evidence type="ECO:0000256" key="1">
    <source>
        <dbReference type="SAM" id="Coils"/>
    </source>
</evidence>
<feature type="region of interest" description="Disordered" evidence="2">
    <location>
        <begin position="340"/>
        <end position="388"/>
    </location>
</feature>
<comment type="caution">
    <text evidence="3">The sequence shown here is derived from an EMBL/GenBank/DDBJ whole genome shotgun (WGS) entry which is preliminary data.</text>
</comment>
<feature type="region of interest" description="Disordered" evidence="2">
    <location>
        <begin position="405"/>
        <end position="454"/>
    </location>
</feature>
<gene>
    <name evidence="3" type="ORF">NLI96_g757</name>
</gene>
<keyword evidence="1" id="KW-0175">Coiled coil</keyword>
<feature type="compositionally biased region" description="Polar residues" evidence="2">
    <location>
        <begin position="854"/>
        <end position="867"/>
    </location>
</feature>
<dbReference type="AlphaFoldDB" id="A0AAD5YLP2"/>